<evidence type="ECO:0000313" key="5">
    <source>
        <dbReference type="EMBL" id="ARN84949.1"/>
    </source>
</evidence>
<dbReference type="KEGG" id="naf:GQ61_06240"/>
<dbReference type="AlphaFoldDB" id="A0A1W6N5C8"/>
<evidence type="ECO:0000256" key="3">
    <source>
        <dbReference type="ARBA" id="ARBA00022840"/>
    </source>
</evidence>
<reference evidence="5 6" key="1">
    <citation type="submission" date="2014-06" db="EMBL/GenBank/DDBJ databases">
        <title>The genome of the endonuclear symbiont Nucleicultrix amoebiphila.</title>
        <authorList>
            <person name="Schulz F."/>
            <person name="Horn M."/>
        </authorList>
    </citation>
    <scope>NUCLEOTIDE SEQUENCE [LARGE SCALE GENOMIC DNA]</scope>
    <source>
        <strain evidence="5 6">FS5</strain>
    </source>
</reference>
<dbReference type="Pfam" id="PF00005">
    <property type="entry name" value="ABC_tran"/>
    <property type="match status" value="1"/>
</dbReference>
<dbReference type="InterPro" id="IPR003439">
    <property type="entry name" value="ABC_transporter-like_ATP-bd"/>
</dbReference>
<dbReference type="Proteomes" id="UP000237351">
    <property type="component" value="Chromosome"/>
</dbReference>
<evidence type="ECO:0000259" key="4">
    <source>
        <dbReference type="PROSITE" id="PS50893"/>
    </source>
</evidence>
<feature type="domain" description="ABC transporter" evidence="4">
    <location>
        <begin position="8"/>
        <end position="241"/>
    </location>
</feature>
<dbReference type="PANTHER" id="PTHR43023:SF3">
    <property type="entry name" value="PROTEIN TRIGALACTOSYLDIACYLGLYCEROL 3, CHLOROPLASTIC"/>
    <property type="match status" value="1"/>
</dbReference>
<dbReference type="OrthoDB" id="9802264at2"/>
<dbReference type="InterPro" id="IPR003593">
    <property type="entry name" value="AAA+_ATPase"/>
</dbReference>
<gene>
    <name evidence="5" type="ORF">GQ61_06240</name>
</gene>
<dbReference type="STRING" id="1414854.GQ61_06240"/>
<name>A0A1W6N5C8_9PROT</name>
<organism evidence="5 6">
    <name type="scientific">Candidatus Nucleicultrix amoebiphila FS5</name>
    <dbReference type="NCBI Taxonomy" id="1414854"/>
    <lineage>
        <taxon>Bacteria</taxon>
        <taxon>Pseudomonadati</taxon>
        <taxon>Pseudomonadota</taxon>
        <taxon>Alphaproteobacteria</taxon>
        <taxon>Holosporales</taxon>
        <taxon>Candidatus Nucleicultricaceae</taxon>
        <taxon>Candidatus Nucleicultrix</taxon>
    </lineage>
</organism>
<proteinExistence type="predicted"/>
<dbReference type="GO" id="GO:0016887">
    <property type="term" value="F:ATP hydrolysis activity"/>
    <property type="evidence" value="ECO:0007669"/>
    <property type="project" value="InterPro"/>
</dbReference>
<dbReference type="PANTHER" id="PTHR43023">
    <property type="entry name" value="PROTEIN TRIGALACTOSYLDIACYLGLYCEROL 3, CHLOROPLASTIC"/>
    <property type="match status" value="1"/>
</dbReference>
<protein>
    <submittedName>
        <fullName evidence="5">Iron ABC transporter ATP-binding protein</fullName>
    </submittedName>
</protein>
<keyword evidence="2" id="KW-0547">Nucleotide-binding</keyword>
<sequence length="251" mass="27632">MSNNTSILKIENLTTEIHGQMIHQDLNLDVKRGEILGLVGASGSGKTVLLRTILGLLKPKAGKIVLFGSDIHGEKSDVLRTRCGVLFQSGALFSSLTVEENIQVPMEEMTNLPPDLMREISYLKLAMVGLSLDAAQKLPSELSGGMVKRVALARALAVDAELLFLDEPTSGLDPISAEKFDQLLRKLQHNLNLTVFMVTHDLDSLYAICDRIAVLVDRKVIVGTIDQIKKYPHPWIKDYFSGERGRGRKGT</sequence>
<dbReference type="SUPFAM" id="SSF52540">
    <property type="entry name" value="P-loop containing nucleoside triphosphate hydrolases"/>
    <property type="match status" value="1"/>
</dbReference>
<dbReference type="Gene3D" id="3.40.50.300">
    <property type="entry name" value="P-loop containing nucleotide triphosphate hydrolases"/>
    <property type="match status" value="1"/>
</dbReference>
<dbReference type="InterPro" id="IPR027417">
    <property type="entry name" value="P-loop_NTPase"/>
</dbReference>
<evidence type="ECO:0000256" key="2">
    <source>
        <dbReference type="ARBA" id="ARBA00022741"/>
    </source>
</evidence>
<accession>A0A1W6N5C8</accession>
<evidence type="ECO:0000313" key="6">
    <source>
        <dbReference type="Proteomes" id="UP000237351"/>
    </source>
</evidence>
<dbReference type="SMART" id="SM00382">
    <property type="entry name" value="AAA"/>
    <property type="match status" value="1"/>
</dbReference>
<dbReference type="PROSITE" id="PS50893">
    <property type="entry name" value="ABC_TRANSPORTER_2"/>
    <property type="match status" value="1"/>
</dbReference>
<dbReference type="RefSeq" id="WP_085784461.1">
    <property type="nucleotide sequence ID" value="NZ_CP008743.1"/>
</dbReference>
<evidence type="ECO:0000256" key="1">
    <source>
        <dbReference type="ARBA" id="ARBA00022448"/>
    </source>
</evidence>
<keyword evidence="1" id="KW-0813">Transport</keyword>
<keyword evidence="3 5" id="KW-0067">ATP-binding</keyword>
<dbReference type="EMBL" id="CP008743">
    <property type="protein sequence ID" value="ARN84949.1"/>
    <property type="molecule type" value="Genomic_DNA"/>
</dbReference>
<dbReference type="GO" id="GO:0005524">
    <property type="term" value="F:ATP binding"/>
    <property type="evidence" value="ECO:0007669"/>
    <property type="project" value="UniProtKB-KW"/>
</dbReference>
<keyword evidence="6" id="KW-1185">Reference proteome</keyword>